<evidence type="ECO:0000256" key="1">
    <source>
        <dbReference type="ARBA" id="ARBA00022617"/>
    </source>
</evidence>
<keyword evidence="2" id="KW-0479">Metal-binding</keyword>
<dbReference type="AlphaFoldDB" id="A0A1W1C790"/>
<dbReference type="InterPro" id="IPR009056">
    <property type="entry name" value="Cyt_c-like_dom"/>
</dbReference>
<dbReference type="GO" id="GO:0046872">
    <property type="term" value="F:metal ion binding"/>
    <property type="evidence" value="ECO:0007669"/>
    <property type="project" value="UniProtKB-KW"/>
</dbReference>
<accession>A0A1W1C790</accession>
<reference evidence="5" key="1">
    <citation type="submission" date="2016-10" db="EMBL/GenBank/DDBJ databases">
        <authorList>
            <person name="de Groot N.N."/>
        </authorList>
    </citation>
    <scope>NUCLEOTIDE SEQUENCE</scope>
</reference>
<dbReference type="SUPFAM" id="SSF46626">
    <property type="entry name" value="Cytochrome c"/>
    <property type="match status" value="2"/>
</dbReference>
<evidence type="ECO:0000256" key="3">
    <source>
        <dbReference type="ARBA" id="ARBA00023004"/>
    </source>
</evidence>
<gene>
    <name evidence="5" type="ORF">MNB_SV-6-999</name>
</gene>
<keyword evidence="3" id="KW-0408">Iron</keyword>
<organism evidence="5">
    <name type="scientific">hydrothermal vent metagenome</name>
    <dbReference type="NCBI Taxonomy" id="652676"/>
    <lineage>
        <taxon>unclassified sequences</taxon>
        <taxon>metagenomes</taxon>
        <taxon>ecological metagenomes</taxon>
    </lineage>
</organism>
<evidence type="ECO:0000259" key="4">
    <source>
        <dbReference type="PROSITE" id="PS51007"/>
    </source>
</evidence>
<dbReference type="PROSITE" id="PS51007">
    <property type="entry name" value="CYTC"/>
    <property type="match status" value="1"/>
</dbReference>
<dbReference type="InterPro" id="IPR036909">
    <property type="entry name" value="Cyt_c-like_dom_sf"/>
</dbReference>
<keyword evidence="1" id="KW-0349">Heme</keyword>
<dbReference type="PANTHER" id="PTHR35008:SF4">
    <property type="entry name" value="BLL4482 PROTEIN"/>
    <property type="match status" value="1"/>
</dbReference>
<evidence type="ECO:0000313" key="5">
    <source>
        <dbReference type="EMBL" id="SFV61603.1"/>
    </source>
</evidence>
<dbReference type="GO" id="GO:0020037">
    <property type="term" value="F:heme binding"/>
    <property type="evidence" value="ECO:0007669"/>
    <property type="project" value="InterPro"/>
</dbReference>
<dbReference type="Pfam" id="PF21342">
    <property type="entry name" value="SoxA-TsdA_cyt-c"/>
    <property type="match status" value="1"/>
</dbReference>
<evidence type="ECO:0000256" key="2">
    <source>
        <dbReference type="ARBA" id="ARBA00022723"/>
    </source>
</evidence>
<dbReference type="GO" id="GO:0009055">
    <property type="term" value="F:electron transfer activity"/>
    <property type="evidence" value="ECO:0007669"/>
    <property type="project" value="InterPro"/>
</dbReference>
<dbReference type="InterPro" id="IPR051459">
    <property type="entry name" value="Cytochrome_c-type_DH"/>
</dbReference>
<name>A0A1W1C790_9ZZZZ</name>
<feature type="domain" description="Cytochrome c" evidence="4">
    <location>
        <begin position="176"/>
        <end position="262"/>
    </location>
</feature>
<proteinExistence type="predicted"/>
<protein>
    <submittedName>
        <fullName evidence="5">Cytochrome c family protein</fullName>
    </submittedName>
</protein>
<dbReference type="EMBL" id="FPHC01000064">
    <property type="protein sequence ID" value="SFV61603.1"/>
    <property type="molecule type" value="Genomic_DNA"/>
</dbReference>
<dbReference type="PANTHER" id="PTHR35008">
    <property type="entry name" value="BLL4482 PROTEIN-RELATED"/>
    <property type="match status" value="1"/>
</dbReference>
<sequence length="302" mass="33757">MKNRLNIILLSLVMQIVVYAKDAPKNYPDGEVGKMVKLGEEIINNTNTHPLTKELLETQLTCKNCHLPGKDGKTGTTDNIGTFIGTAAAFPSYSSRHKRIQTMQERIDGCFLRCMNGKESIIGTKAGLAMSAYIAWLSTGEPMKMNTKGPRSHKITKEWETNTKKFAKLAKVATHDNYLNGKKLYAKKCALCHGKSGEGVNGKIPLWGRDNDGKWRSYGADGSMSKLHNSATWIQSNMPPAPQNTMSDNDTMDITIFINAHQRASYKGFTIEDNYKQFGLNMQEIKEGNSTFMKIYDENDQI</sequence>
<dbReference type="Gene3D" id="1.10.760.10">
    <property type="entry name" value="Cytochrome c-like domain"/>
    <property type="match status" value="2"/>
</dbReference>
<dbReference type="Pfam" id="PF13442">
    <property type="entry name" value="Cytochrome_CBB3"/>
    <property type="match status" value="1"/>
</dbReference>